<organism evidence="5 6">
    <name type="scientific">Prorocentrum cordatum</name>
    <dbReference type="NCBI Taxonomy" id="2364126"/>
    <lineage>
        <taxon>Eukaryota</taxon>
        <taxon>Sar</taxon>
        <taxon>Alveolata</taxon>
        <taxon>Dinophyceae</taxon>
        <taxon>Prorocentrales</taxon>
        <taxon>Prorocentraceae</taxon>
        <taxon>Prorocentrum</taxon>
    </lineage>
</organism>
<proteinExistence type="predicted"/>
<dbReference type="Pfam" id="PF00400">
    <property type="entry name" value="WD40"/>
    <property type="match status" value="1"/>
</dbReference>
<dbReference type="Proteomes" id="UP001189429">
    <property type="component" value="Unassembled WGS sequence"/>
</dbReference>
<dbReference type="PROSITE" id="PS50082">
    <property type="entry name" value="WD_REPEATS_2"/>
    <property type="match status" value="1"/>
</dbReference>
<dbReference type="Gene3D" id="2.130.10.10">
    <property type="entry name" value="YVTN repeat-like/Quinoprotein amine dehydrogenase"/>
    <property type="match status" value="1"/>
</dbReference>
<dbReference type="SMART" id="SM00320">
    <property type="entry name" value="WD40"/>
    <property type="match status" value="1"/>
</dbReference>
<dbReference type="EMBL" id="CAUYUJ010015170">
    <property type="protein sequence ID" value="CAK0850652.1"/>
    <property type="molecule type" value="Genomic_DNA"/>
</dbReference>
<name>A0ABN9TX09_9DINO</name>
<keyword evidence="2 4" id="KW-0853">WD repeat</keyword>
<dbReference type="InterPro" id="IPR015943">
    <property type="entry name" value="WD40/YVTN_repeat-like_dom_sf"/>
</dbReference>
<dbReference type="SUPFAM" id="SSF50978">
    <property type="entry name" value="WD40 repeat-like"/>
    <property type="match status" value="1"/>
</dbReference>
<dbReference type="InterPro" id="IPR001680">
    <property type="entry name" value="WD40_rpt"/>
</dbReference>
<keyword evidence="1" id="KW-0963">Cytoplasm</keyword>
<keyword evidence="6" id="KW-1185">Reference proteome</keyword>
<keyword evidence="3" id="KW-0677">Repeat</keyword>
<accession>A0ABN9TX09</accession>
<evidence type="ECO:0000313" key="5">
    <source>
        <dbReference type="EMBL" id="CAK0850652.1"/>
    </source>
</evidence>
<evidence type="ECO:0000256" key="3">
    <source>
        <dbReference type="ARBA" id="ARBA00022737"/>
    </source>
</evidence>
<sequence>MSGRWRLGASGDCFVTGSFDQTARGWEAASGADFCVARGRGGPVVAVAALGAGGDRFVTGSWDGTVRIWDAATGVLIFNVSKHGALDSGFVWASSRLPRASRKRSGSLLTMPSSGIARPSPRSPLPLKEACLISPPYGVSPELQFYPACCALSAAFAYVLLAKYRKLVFVVKICSGAYVWPHWSSSWLRW</sequence>
<feature type="repeat" description="WD" evidence="4">
    <location>
        <begin position="54"/>
        <end position="79"/>
    </location>
</feature>
<evidence type="ECO:0000256" key="2">
    <source>
        <dbReference type="ARBA" id="ARBA00022574"/>
    </source>
</evidence>
<reference evidence="5" key="1">
    <citation type="submission" date="2023-10" db="EMBL/GenBank/DDBJ databases">
        <authorList>
            <person name="Chen Y."/>
            <person name="Shah S."/>
            <person name="Dougan E. K."/>
            <person name="Thang M."/>
            <person name="Chan C."/>
        </authorList>
    </citation>
    <scope>NUCLEOTIDE SEQUENCE [LARGE SCALE GENOMIC DNA]</scope>
</reference>
<dbReference type="PANTHER" id="PTHR19849">
    <property type="entry name" value="PHOSPHOLIPASE A-2-ACTIVATING PROTEIN"/>
    <property type="match status" value="1"/>
</dbReference>
<evidence type="ECO:0000256" key="4">
    <source>
        <dbReference type="PROSITE-ProRule" id="PRU00221"/>
    </source>
</evidence>
<protein>
    <submittedName>
        <fullName evidence="5">Uncharacterized protein</fullName>
    </submittedName>
</protein>
<dbReference type="InterPro" id="IPR036322">
    <property type="entry name" value="WD40_repeat_dom_sf"/>
</dbReference>
<gene>
    <name evidence="5" type="ORF">PCOR1329_LOCUS43002</name>
</gene>
<dbReference type="PANTHER" id="PTHR19849:SF0">
    <property type="entry name" value="PHOSPHOLIPASE A-2-ACTIVATING PROTEIN"/>
    <property type="match status" value="1"/>
</dbReference>
<evidence type="ECO:0000313" key="6">
    <source>
        <dbReference type="Proteomes" id="UP001189429"/>
    </source>
</evidence>
<evidence type="ECO:0000256" key="1">
    <source>
        <dbReference type="ARBA" id="ARBA00022490"/>
    </source>
</evidence>
<comment type="caution">
    <text evidence="5">The sequence shown here is derived from an EMBL/GenBank/DDBJ whole genome shotgun (WGS) entry which is preliminary data.</text>
</comment>